<dbReference type="PIRSF" id="PIRSF000485">
    <property type="entry name" value="Amd_phspho_trans"/>
    <property type="match status" value="1"/>
</dbReference>
<evidence type="ECO:0000256" key="7">
    <source>
        <dbReference type="HAMAP-Rule" id="MF_01931"/>
    </source>
</evidence>
<dbReference type="InterPro" id="IPR029057">
    <property type="entry name" value="PRTase-like"/>
</dbReference>
<dbReference type="GO" id="GO:0009113">
    <property type="term" value="P:purine nucleobase biosynthetic process"/>
    <property type="evidence" value="ECO:0007669"/>
    <property type="project" value="UniProtKB-UniRule"/>
</dbReference>
<evidence type="ECO:0000259" key="11">
    <source>
        <dbReference type="PROSITE" id="PS51278"/>
    </source>
</evidence>
<evidence type="ECO:0000256" key="4">
    <source>
        <dbReference type="ARBA" id="ARBA00022679"/>
    </source>
</evidence>
<comment type="pathway">
    <text evidence="1 7 8">Purine metabolism; IMP biosynthesis via de novo pathway; N(1)-(5-phospho-D-ribosyl)glycinamide from 5-phospho-alpha-D-ribose 1-diphosphate: step 1/2.</text>
</comment>
<evidence type="ECO:0000256" key="2">
    <source>
        <dbReference type="ARBA" id="ARBA00010138"/>
    </source>
</evidence>
<dbReference type="CDD" id="cd06223">
    <property type="entry name" value="PRTases_typeI"/>
    <property type="match status" value="1"/>
</dbReference>
<evidence type="ECO:0000256" key="1">
    <source>
        <dbReference type="ARBA" id="ARBA00005209"/>
    </source>
</evidence>
<keyword evidence="3 7" id="KW-0328">Glycosyltransferase</keyword>
<dbReference type="UniPathway" id="UPA00074">
    <property type="reaction ID" value="UER00124"/>
</dbReference>
<evidence type="ECO:0000256" key="9">
    <source>
        <dbReference type="PIRSR" id="PIRSR000485-1"/>
    </source>
</evidence>
<evidence type="ECO:0000256" key="6">
    <source>
        <dbReference type="ARBA" id="ARBA00022962"/>
    </source>
</evidence>
<comment type="caution">
    <text evidence="7">Lacks conserved residue(s) required for the propagation of feature annotation.</text>
</comment>
<dbReference type="SUPFAM" id="SSF56235">
    <property type="entry name" value="N-terminal nucleophile aminohydrolases (Ntn hydrolases)"/>
    <property type="match status" value="1"/>
</dbReference>
<keyword evidence="5 7" id="KW-0658">Purine biosynthesis</keyword>
<comment type="cofactor">
    <cofactor evidence="7 10">
        <name>[4Fe-4S] cluster</name>
        <dbReference type="ChEBI" id="CHEBI:49883"/>
    </cofactor>
    <text evidence="7 10">Binds 1 [4Fe-4S] cluster per subunit.</text>
</comment>
<dbReference type="InterPro" id="IPR000836">
    <property type="entry name" value="PRTase_dom"/>
</dbReference>
<dbReference type="GO" id="GO:0051539">
    <property type="term" value="F:4 iron, 4 sulfur cluster binding"/>
    <property type="evidence" value="ECO:0007669"/>
    <property type="project" value="UniProtKB-KW"/>
</dbReference>
<protein>
    <recommendedName>
        <fullName evidence="7">Amidophosphoribosyltransferase</fullName>
        <shortName evidence="7">ATase</shortName>
        <ecNumber evidence="7">2.4.2.14</ecNumber>
    </recommendedName>
    <alternativeName>
        <fullName evidence="7">Glutamine phosphoribosylpyrophosphate amidotransferase</fullName>
        <shortName evidence="7">GPATase</shortName>
    </alternativeName>
</protein>
<sequence length="472" mass="52857">MKKEYCGLFGIYGHPEAARMTYFGLYALQHRGQESAGIVTWDGTRIREQRGMGLVADVFSERHLGKELKGTVAVGHIRYSTTGASLLRNCQPFLVRFGDYHMAIAHNGNLVNTMELRAELEASGSIFQTTIDSEVFVHLIAKYLNGHSLEEAVIMACNKVKGAYCILLLVNDKIIAVRDPHGIRPLMLGRMGDAYVLASETCAFDLMEAEAIRSLAPGEMLVIQDRRLQSYRICDPQPVRQCIFELVYFARPDSEVFGEVVYERRKQMGCILAHEAPVDADYVMPFPDSGFYAAIGYSQASGLPFEMSMVRNHYVGRTFIQPSQDMRDFSVRVKLNPVKSMIKGKRILIVEDSIVRGTTIRTRVKRLRELGAREIHMRVSCPPIRNPCFYGIDFSSKGELIAAHQSVDDIARFIGLDSLHYLSIEGLLEAVHCKSGQEPPYCLACFDGKYIIPPCGEGLKTCMDDVSVALSW</sequence>
<keyword evidence="7" id="KW-0004">4Fe-4S</keyword>
<comment type="catalytic activity">
    <reaction evidence="7 8">
        <text>5-phospho-beta-D-ribosylamine + L-glutamate + diphosphate = 5-phospho-alpha-D-ribose 1-diphosphate + L-glutamine + H2O</text>
        <dbReference type="Rhea" id="RHEA:14905"/>
        <dbReference type="ChEBI" id="CHEBI:15377"/>
        <dbReference type="ChEBI" id="CHEBI:29985"/>
        <dbReference type="ChEBI" id="CHEBI:33019"/>
        <dbReference type="ChEBI" id="CHEBI:58017"/>
        <dbReference type="ChEBI" id="CHEBI:58359"/>
        <dbReference type="ChEBI" id="CHEBI:58681"/>
        <dbReference type="EC" id="2.4.2.14"/>
    </reaction>
</comment>
<dbReference type="AlphaFoldDB" id="A0A7C9NHY5"/>
<keyword evidence="13" id="KW-1185">Reference proteome</keyword>
<dbReference type="GO" id="GO:0006189">
    <property type="term" value="P:'de novo' IMP biosynthetic process"/>
    <property type="evidence" value="ECO:0007669"/>
    <property type="project" value="UniProtKB-UniRule"/>
</dbReference>
<dbReference type="Proteomes" id="UP000482487">
    <property type="component" value="Unassembled WGS sequence"/>
</dbReference>
<dbReference type="CDD" id="cd00715">
    <property type="entry name" value="GPATase_N"/>
    <property type="match status" value="1"/>
</dbReference>
<dbReference type="EMBL" id="WVUD01000003">
    <property type="protein sequence ID" value="MYL82136.1"/>
    <property type="molecule type" value="Genomic_DNA"/>
</dbReference>
<dbReference type="InterPro" id="IPR029055">
    <property type="entry name" value="Ntn_hydrolases_N"/>
</dbReference>
<comment type="function">
    <text evidence="7">Catalyzes the formation of phosphoribosylamine from phosphoribosylpyrophosphate (PRPP) and glutamine.</text>
</comment>
<dbReference type="SUPFAM" id="SSF53271">
    <property type="entry name" value="PRTase-like"/>
    <property type="match status" value="1"/>
</dbReference>
<keyword evidence="7 10" id="KW-0479">Metal-binding</keyword>
<evidence type="ECO:0000256" key="5">
    <source>
        <dbReference type="ARBA" id="ARBA00022755"/>
    </source>
</evidence>
<evidence type="ECO:0000256" key="8">
    <source>
        <dbReference type="PIRNR" id="PIRNR000485"/>
    </source>
</evidence>
<dbReference type="RefSeq" id="WP_160958611.1">
    <property type="nucleotide sequence ID" value="NZ_WVUD01000003.1"/>
</dbReference>
<keyword evidence="7 10" id="KW-0408">Iron</keyword>
<evidence type="ECO:0000313" key="12">
    <source>
        <dbReference type="EMBL" id="MYL82136.1"/>
    </source>
</evidence>
<dbReference type="NCBIfam" id="TIGR01134">
    <property type="entry name" value="purF"/>
    <property type="match status" value="1"/>
</dbReference>
<dbReference type="PROSITE" id="PS51278">
    <property type="entry name" value="GATASE_TYPE_2"/>
    <property type="match status" value="1"/>
</dbReference>
<dbReference type="InterPro" id="IPR035584">
    <property type="entry name" value="PurF_N"/>
</dbReference>
<gene>
    <name evidence="7" type="primary">purF</name>
    <name evidence="12" type="ORF">GTA51_03155</name>
</gene>
<feature type="domain" description="Glutamine amidotransferase type-2" evidence="11">
    <location>
        <begin position="6"/>
        <end position="226"/>
    </location>
</feature>
<feature type="binding site" evidence="7 10">
    <location>
        <position position="442"/>
    </location>
    <ligand>
        <name>[4Fe-4S] cluster</name>
        <dbReference type="ChEBI" id="CHEBI:49883"/>
    </ligand>
</feature>
<evidence type="ECO:0000256" key="10">
    <source>
        <dbReference type="PIRSR" id="PIRSR000485-3"/>
    </source>
</evidence>
<dbReference type="Gene3D" id="3.40.50.2020">
    <property type="match status" value="1"/>
</dbReference>
<keyword evidence="4 7" id="KW-0808">Transferase</keyword>
<feature type="active site" description="Nucleophile" evidence="7 9">
    <location>
        <position position="6"/>
    </location>
</feature>
<dbReference type="GO" id="GO:0046872">
    <property type="term" value="F:metal ion binding"/>
    <property type="evidence" value="ECO:0007669"/>
    <property type="project" value="UniProtKB-KW"/>
</dbReference>
<comment type="similarity">
    <text evidence="2 7 8">In the C-terminal section; belongs to the purine/pyrimidine phosphoribosyltransferase family.</text>
</comment>
<dbReference type="PANTHER" id="PTHR11907">
    <property type="entry name" value="AMIDOPHOSPHORIBOSYLTRANSFERASE"/>
    <property type="match status" value="1"/>
</dbReference>
<evidence type="ECO:0000256" key="3">
    <source>
        <dbReference type="ARBA" id="ARBA00022676"/>
    </source>
</evidence>
<dbReference type="GO" id="GO:0004044">
    <property type="term" value="F:amidophosphoribosyltransferase activity"/>
    <property type="evidence" value="ECO:0007669"/>
    <property type="project" value="UniProtKB-UniRule"/>
</dbReference>
<keyword evidence="7 10" id="KW-0411">Iron-sulfur</keyword>
<reference evidence="12 13" key="1">
    <citation type="submission" date="2020-01" db="EMBL/GenBank/DDBJ databases">
        <title>Genome sequence of Desulfovibrio aerotolerans DSM 16695(T).</title>
        <authorList>
            <person name="Karnachuk O."/>
            <person name="Avakyan M."/>
            <person name="Mardanov A."/>
            <person name="Kadnikov V."/>
            <person name="Ravin N."/>
        </authorList>
    </citation>
    <scope>NUCLEOTIDE SEQUENCE [LARGE SCALE GENOMIC DNA]</scope>
    <source>
        <strain evidence="12 13">DSM 16695</strain>
    </source>
</reference>
<dbReference type="EC" id="2.4.2.14" evidence="7"/>
<comment type="caution">
    <text evidence="12">The sequence shown here is derived from an EMBL/GenBank/DDBJ whole genome shotgun (WGS) entry which is preliminary data.</text>
</comment>
<dbReference type="Pfam" id="PF13537">
    <property type="entry name" value="GATase_7"/>
    <property type="match status" value="1"/>
</dbReference>
<feature type="binding site" evidence="7 10">
    <location>
        <position position="242"/>
    </location>
    <ligand>
        <name>[4Fe-4S] cluster</name>
        <dbReference type="ChEBI" id="CHEBI:49883"/>
    </ligand>
</feature>
<dbReference type="OrthoDB" id="9801213at2"/>
<name>A0A7C9NHY5_9BACT</name>
<feature type="binding site" evidence="7 10">
    <location>
        <position position="445"/>
    </location>
    <ligand>
        <name>[4Fe-4S] cluster</name>
        <dbReference type="ChEBI" id="CHEBI:49883"/>
    </ligand>
</feature>
<accession>A0A7C9NHY5</accession>
<feature type="binding site" evidence="7 10">
    <location>
        <position position="388"/>
    </location>
    <ligand>
        <name>[4Fe-4S] cluster</name>
        <dbReference type="ChEBI" id="CHEBI:49883"/>
    </ligand>
</feature>
<dbReference type="InterPro" id="IPR017932">
    <property type="entry name" value="GATase_2_dom"/>
</dbReference>
<organism evidence="12 13">
    <name type="scientific">Solidesulfovibrio aerotolerans</name>
    <dbReference type="NCBI Taxonomy" id="295255"/>
    <lineage>
        <taxon>Bacteria</taxon>
        <taxon>Pseudomonadati</taxon>
        <taxon>Thermodesulfobacteriota</taxon>
        <taxon>Desulfovibrionia</taxon>
        <taxon>Desulfovibrionales</taxon>
        <taxon>Desulfovibrionaceae</taxon>
        <taxon>Solidesulfovibrio</taxon>
    </lineage>
</organism>
<dbReference type="Gene3D" id="3.60.20.10">
    <property type="entry name" value="Glutamine Phosphoribosylpyrophosphate, subunit 1, domain 1"/>
    <property type="match status" value="1"/>
</dbReference>
<keyword evidence="6 7" id="KW-0315">Glutamine amidotransferase</keyword>
<evidence type="ECO:0000313" key="13">
    <source>
        <dbReference type="Proteomes" id="UP000482487"/>
    </source>
</evidence>
<proteinExistence type="inferred from homology"/>
<dbReference type="InterPro" id="IPR005854">
    <property type="entry name" value="PurF"/>
</dbReference>
<dbReference type="HAMAP" id="MF_01931">
    <property type="entry name" value="PurF"/>
    <property type="match status" value="1"/>
</dbReference>